<organism evidence="2 3">
    <name type="scientific">Bursaphelenchus xylophilus</name>
    <name type="common">Pinewood nematode worm</name>
    <name type="synonym">Aphelenchoides xylophilus</name>
    <dbReference type="NCBI Taxonomy" id="6326"/>
    <lineage>
        <taxon>Eukaryota</taxon>
        <taxon>Metazoa</taxon>
        <taxon>Ecdysozoa</taxon>
        <taxon>Nematoda</taxon>
        <taxon>Chromadorea</taxon>
        <taxon>Rhabditida</taxon>
        <taxon>Tylenchina</taxon>
        <taxon>Tylenchomorpha</taxon>
        <taxon>Aphelenchoidea</taxon>
        <taxon>Aphelenchoididae</taxon>
        <taxon>Bursaphelenchus</taxon>
    </lineage>
</organism>
<dbReference type="AlphaFoldDB" id="A0A7I8WPG1"/>
<comment type="caution">
    <text evidence="2">The sequence shown here is derived from an EMBL/GenBank/DDBJ whole genome shotgun (WGS) entry which is preliminary data.</text>
</comment>
<keyword evidence="1" id="KW-0472">Membrane</keyword>
<dbReference type="PANTHER" id="PTHR22943">
    <property type="entry name" value="7-TRANSMEMBRANE DOMAIN RECEPTOR C.ELEGANS"/>
    <property type="match status" value="1"/>
</dbReference>
<reference evidence="2" key="1">
    <citation type="submission" date="2020-09" db="EMBL/GenBank/DDBJ databases">
        <authorList>
            <person name="Kikuchi T."/>
        </authorList>
    </citation>
    <scope>NUCLEOTIDE SEQUENCE</scope>
    <source>
        <strain evidence="2">Ka4C1</strain>
    </source>
</reference>
<feature type="transmembrane region" description="Helical" evidence="1">
    <location>
        <begin position="106"/>
        <end position="129"/>
    </location>
</feature>
<keyword evidence="1" id="KW-1133">Transmembrane helix</keyword>
<dbReference type="PANTHER" id="PTHR22943:SF248">
    <property type="entry name" value="SEVEN TM RECEPTOR"/>
    <property type="match status" value="1"/>
</dbReference>
<feature type="transmembrane region" description="Helical" evidence="1">
    <location>
        <begin position="284"/>
        <end position="308"/>
    </location>
</feature>
<evidence type="ECO:0000313" key="2">
    <source>
        <dbReference type="EMBL" id="CAD5214509.1"/>
    </source>
</evidence>
<dbReference type="InterPro" id="IPR019428">
    <property type="entry name" value="7TM_GPCR_serpentine_rcpt_Str"/>
</dbReference>
<protein>
    <submittedName>
        <fullName evidence="2">(pine wood nematode) hypothetical protein</fullName>
    </submittedName>
</protein>
<keyword evidence="3" id="KW-1185">Reference proteome</keyword>
<feature type="transmembrane region" description="Helical" evidence="1">
    <location>
        <begin position="64"/>
        <end position="86"/>
    </location>
</feature>
<feature type="transmembrane region" description="Helical" evidence="1">
    <location>
        <begin position="258"/>
        <end position="278"/>
    </location>
</feature>
<sequence>MHGQNDGHSLSNCYAMEWHVREVYVVYVVVICTVSTCLSLLVLGLSIKLCQRKLQALRSYAKIVAFNTCMDIWFIITTVINFPVAIEYRGLLFLVNENPLLRALDNFTTNVLMLLYTNTIILLALCHMVHFWYRYQVFCKTSTWSQTRYLLTFLGFTLWVAVEYTYACVVTENVAPYYPFLRQIELYNGNVPPFIVFSYAPVSVVKMAHYQIIITTFYSMVLYFGYKTWRQLHVRHLHIAAQVQNAQRTILKTMIMQALYPVIIFLLPIVTALLSIFVDIDFVTAGYILTAAIYFIPILNSLSVLALIPSYRRMVTCAFLCNRNTHIKVAASTCLV</sequence>
<feature type="transmembrane region" description="Helical" evidence="1">
    <location>
        <begin position="24"/>
        <end position="43"/>
    </location>
</feature>
<evidence type="ECO:0000256" key="1">
    <source>
        <dbReference type="SAM" id="Phobius"/>
    </source>
</evidence>
<dbReference type="Proteomes" id="UP000582659">
    <property type="component" value="Unassembled WGS sequence"/>
</dbReference>
<dbReference type="EMBL" id="CAJFDI010000002">
    <property type="protein sequence ID" value="CAD5214509.1"/>
    <property type="molecule type" value="Genomic_DNA"/>
</dbReference>
<name>A0A7I8WPG1_BURXY</name>
<dbReference type="EMBL" id="CAJFCV020000002">
    <property type="protein sequence ID" value="CAG9095049.1"/>
    <property type="molecule type" value="Genomic_DNA"/>
</dbReference>
<dbReference type="Proteomes" id="UP000659654">
    <property type="component" value="Unassembled WGS sequence"/>
</dbReference>
<feature type="transmembrane region" description="Helical" evidence="1">
    <location>
        <begin position="208"/>
        <end position="226"/>
    </location>
</feature>
<accession>A0A7I8WPG1</accession>
<gene>
    <name evidence="2" type="ORF">BXYJ_LOCUS3565</name>
</gene>
<dbReference type="Pfam" id="PF10326">
    <property type="entry name" value="7TM_GPCR_Str"/>
    <property type="match status" value="1"/>
</dbReference>
<proteinExistence type="predicted"/>
<evidence type="ECO:0000313" key="3">
    <source>
        <dbReference type="Proteomes" id="UP000659654"/>
    </source>
</evidence>
<feature type="transmembrane region" description="Helical" evidence="1">
    <location>
        <begin position="149"/>
        <end position="167"/>
    </location>
</feature>
<keyword evidence="1" id="KW-0812">Transmembrane</keyword>